<dbReference type="GO" id="GO:0005634">
    <property type="term" value="C:nucleus"/>
    <property type="evidence" value="ECO:0007669"/>
    <property type="project" value="TreeGrafter"/>
</dbReference>
<dbReference type="GeneID" id="103252408"/>
<sequence>GRKPYKNFEILGRLPPQEVDAQEPPEVENRSRQVLLPAGLMPYFPYPPCPPGRKGDSRDLGHPGLRLAYGEEAWKSTTPAHEAPGRSQLYHCRRDERWPPGPQQEALDVGRFQRLP</sequence>
<protein>
    <submittedName>
        <fullName evidence="3">Protein FAM166A-like</fullName>
    </submittedName>
</protein>
<dbReference type="InterPro" id="IPR052683">
    <property type="entry name" value="CIMIP2A"/>
</dbReference>
<accession>A0A1U7SMX6</accession>
<dbReference type="PANTHER" id="PTHR47299">
    <property type="entry name" value="PROTEIN FAM166A"/>
    <property type="match status" value="1"/>
</dbReference>
<reference evidence="3" key="1">
    <citation type="submission" date="2025-08" db="UniProtKB">
        <authorList>
            <consortium name="RefSeq"/>
        </authorList>
    </citation>
    <scope>IDENTIFICATION</scope>
</reference>
<dbReference type="Proteomes" id="UP000189704">
    <property type="component" value="Unplaced"/>
</dbReference>
<dbReference type="PANTHER" id="PTHR47299:SF1">
    <property type="entry name" value="PROTEIN FAM166A"/>
    <property type="match status" value="1"/>
</dbReference>
<feature type="non-terminal residue" evidence="3">
    <location>
        <position position="1"/>
    </location>
</feature>
<feature type="region of interest" description="Disordered" evidence="1">
    <location>
        <begin position="1"/>
        <end position="29"/>
    </location>
</feature>
<evidence type="ECO:0000256" key="1">
    <source>
        <dbReference type="SAM" id="MobiDB-lite"/>
    </source>
</evidence>
<organism evidence="2 3">
    <name type="scientific">Carlito syrichta</name>
    <name type="common">Philippine tarsier</name>
    <name type="synonym">Tarsius syrichta</name>
    <dbReference type="NCBI Taxonomy" id="1868482"/>
    <lineage>
        <taxon>Eukaryota</taxon>
        <taxon>Metazoa</taxon>
        <taxon>Chordata</taxon>
        <taxon>Craniata</taxon>
        <taxon>Vertebrata</taxon>
        <taxon>Euteleostomi</taxon>
        <taxon>Mammalia</taxon>
        <taxon>Eutheria</taxon>
        <taxon>Euarchontoglires</taxon>
        <taxon>Primates</taxon>
        <taxon>Haplorrhini</taxon>
        <taxon>Tarsiiformes</taxon>
        <taxon>Tarsiidae</taxon>
        <taxon>Carlito</taxon>
    </lineage>
</organism>
<proteinExistence type="predicted"/>
<feature type="region of interest" description="Disordered" evidence="1">
    <location>
        <begin position="93"/>
        <end position="116"/>
    </location>
</feature>
<evidence type="ECO:0000313" key="3">
    <source>
        <dbReference type="RefSeq" id="XP_008049224.1"/>
    </source>
</evidence>
<gene>
    <name evidence="3" type="primary">LOC103252408</name>
</gene>
<keyword evidence="2" id="KW-1185">Reference proteome</keyword>
<name>A0A1U7SMX6_CARSF</name>
<evidence type="ECO:0000313" key="2">
    <source>
        <dbReference type="Proteomes" id="UP000189704"/>
    </source>
</evidence>
<feature type="non-terminal residue" evidence="3">
    <location>
        <position position="116"/>
    </location>
</feature>
<dbReference type="KEGG" id="csyr:103252408"/>
<dbReference type="AlphaFoldDB" id="A0A1U7SMX6"/>
<dbReference type="RefSeq" id="XP_008049224.1">
    <property type="nucleotide sequence ID" value="XM_008051033.1"/>
</dbReference>